<dbReference type="Proteomes" id="UP001145742">
    <property type="component" value="Unassembled WGS sequence"/>
</dbReference>
<comment type="caution">
    <text evidence="1">The sequence shown here is derived from an EMBL/GenBank/DDBJ whole genome shotgun (WGS) entry which is preliminary data.</text>
</comment>
<dbReference type="EMBL" id="WHWB01032855">
    <property type="protein sequence ID" value="KAJ7423325.1"/>
    <property type="molecule type" value="Genomic_DNA"/>
</dbReference>
<reference evidence="1" key="1">
    <citation type="submission" date="2019-10" db="EMBL/GenBank/DDBJ databases">
        <authorList>
            <person name="Soares A.E.R."/>
            <person name="Aleixo A."/>
            <person name="Schneider P."/>
            <person name="Miyaki C.Y."/>
            <person name="Schneider M.P."/>
            <person name="Mello C."/>
            <person name="Vasconcelos A.T.R."/>
        </authorList>
    </citation>
    <scope>NUCLEOTIDE SEQUENCE</scope>
    <source>
        <tissue evidence="1">Muscle</tissue>
    </source>
</reference>
<keyword evidence="2" id="KW-1185">Reference proteome</keyword>
<proteinExistence type="predicted"/>
<evidence type="ECO:0000313" key="2">
    <source>
        <dbReference type="Proteomes" id="UP001145742"/>
    </source>
</evidence>
<name>A0ABQ9DKG8_9PASS</name>
<accession>A0ABQ9DKG8</accession>
<sequence length="82" mass="8717">MNSEGSESLPAAKLLTLIHTEGESRDGDLSVCLSVCVREHNSIHVLAHVWSQSRVHVCLSCGAEGSSLEKTGAYPTPGKTLK</sequence>
<evidence type="ECO:0000313" key="1">
    <source>
        <dbReference type="EMBL" id="KAJ7423325.1"/>
    </source>
</evidence>
<protein>
    <submittedName>
        <fullName evidence="1">Uncharacterized protein</fullName>
    </submittedName>
</protein>
<gene>
    <name evidence="1" type="ORF">WISP_33985</name>
</gene>
<organism evidence="1 2">
    <name type="scientific">Willisornis vidua</name>
    <name type="common">Xingu scale-backed antbird</name>
    <dbReference type="NCBI Taxonomy" id="1566151"/>
    <lineage>
        <taxon>Eukaryota</taxon>
        <taxon>Metazoa</taxon>
        <taxon>Chordata</taxon>
        <taxon>Craniata</taxon>
        <taxon>Vertebrata</taxon>
        <taxon>Euteleostomi</taxon>
        <taxon>Archelosauria</taxon>
        <taxon>Archosauria</taxon>
        <taxon>Dinosauria</taxon>
        <taxon>Saurischia</taxon>
        <taxon>Theropoda</taxon>
        <taxon>Coelurosauria</taxon>
        <taxon>Aves</taxon>
        <taxon>Neognathae</taxon>
        <taxon>Neoaves</taxon>
        <taxon>Telluraves</taxon>
        <taxon>Australaves</taxon>
        <taxon>Passeriformes</taxon>
        <taxon>Thamnophilidae</taxon>
        <taxon>Willisornis</taxon>
    </lineage>
</organism>